<feature type="domain" description="Macro" evidence="7">
    <location>
        <begin position="1"/>
        <end position="63"/>
    </location>
</feature>
<dbReference type="SUPFAM" id="SSF52949">
    <property type="entry name" value="Macro domain-like"/>
    <property type="match status" value="1"/>
</dbReference>
<evidence type="ECO:0000256" key="1">
    <source>
        <dbReference type="ARBA" id="ARBA00004123"/>
    </source>
</evidence>
<evidence type="ECO:0000256" key="3">
    <source>
        <dbReference type="ARBA" id="ARBA00022679"/>
    </source>
</evidence>
<dbReference type="Gene3D" id="3.40.220.10">
    <property type="entry name" value="Leucine Aminopeptidase, subunit E, domain 1"/>
    <property type="match status" value="1"/>
</dbReference>
<evidence type="ECO:0000313" key="8">
    <source>
        <dbReference type="EMBL" id="WAR21279.1"/>
    </source>
</evidence>
<dbReference type="EMBL" id="CP111023">
    <property type="protein sequence ID" value="WAR21279.1"/>
    <property type="molecule type" value="Genomic_DNA"/>
</dbReference>
<organism evidence="8 9">
    <name type="scientific">Mya arenaria</name>
    <name type="common">Soft-shell clam</name>
    <dbReference type="NCBI Taxonomy" id="6604"/>
    <lineage>
        <taxon>Eukaryota</taxon>
        <taxon>Metazoa</taxon>
        <taxon>Spiralia</taxon>
        <taxon>Lophotrochozoa</taxon>
        <taxon>Mollusca</taxon>
        <taxon>Bivalvia</taxon>
        <taxon>Autobranchia</taxon>
        <taxon>Heteroconchia</taxon>
        <taxon>Euheterodonta</taxon>
        <taxon>Imparidentia</taxon>
        <taxon>Neoheterodontei</taxon>
        <taxon>Myida</taxon>
        <taxon>Myoidea</taxon>
        <taxon>Myidae</taxon>
        <taxon>Mya</taxon>
    </lineage>
</organism>
<evidence type="ECO:0000259" key="7">
    <source>
        <dbReference type="PROSITE" id="PS51154"/>
    </source>
</evidence>
<evidence type="ECO:0000256" key="6">
    <source>
        <dbReference type="SAM" id="MobiDB-lite"/>
    </source>
</evidence>
<protein>
    <submittedName>
        <fullName evidence="8">PAR14-like protein</fullName>
    </submittedName>
</protein>
<gene>
    <name evidence="8" type="ORF">MAR_015253</name>
</gene>
<dbReference type="Proteomes" id="UP001164746">
    <property type="component" value="Chromosome 12"/>
</dbReference>
<feature type="region of interest" description="Disordered" evidence="6">
    <location>
        <begin position="283"/>
        <end position="317"/>
    </location>
</feature>
<reference evidence="8" key="1">
    <citation type="submission" date="2022-11" db="EMBL/GenBank/DDBJ databases">
        <title>Centuries of genome instability and evolution in soft-shell clam transmissible cancer (bioRxiv).</title>
        <authorList>
            <person name="Hart S.F.M."/>
            <person name="Yonemitsu M.A."/>
            <person name="Giersch R.M."/>
            <person name="Beal B.F."/>
            <person name="Arriagada G."/>
            <person name="Davis B.W."/>
            <person name="Ostrander E.A."/>
            <person name="Goff S.P."/>
            <person name="Metzger M.J."/>
        </authorList>
    </citation>
    <scope>NUCLEOTIDE SEQUENCE</scope>
    <source>
        <strain evidence="8">MELC-2E11</strain>
        <tissue evidence="8">Siphon/mantle</tissue>
    </source>
</reference>
<comment type="subcellular location">
    <subcellularLocation>
        <location evidence="1">Nucleus</location>
    </subcellularLocation>
</comment>
<sequence length="399" mass="45435">MDVKQTVKSCLYLAEELGCKTIAFPALGVGNKRYPRRETASSIMDAVNEFSETVEFKNLKEVDLVCFGKDTKTRKAFESESWRRSKKLKDSARKGLFTLSDQTVGTRKLDSAILAIAVQDTSLELPSFAVQVKFDKDLKHPVLKPAMDHHMTWNDELYYNEIECFKDSSLILKLGDFLDSERITFLVWNIDMKSKLPCSDQMELISDVMERMLSEREAVYLQKAVILVPDKSAVTSFREKEKSKKDSSWTWGGCMNASIRIFSPSQTLALKAKEHLEKMIEKAKESDMRTQGPRADADDSHEGTNCTLHGKEKEDNNSQELTKIIPAVSATINPGIMRFIGNDFNRWKDMFERTFLVEITETSDGITTVQGTYKAVEDLEEYLSKDFPSERNLMEGVFV</sequence>
<evidence type="ECO:0000256" key="2">
    <source>
        <dbReference type="ARBA" id="ARBA00022676"/>
    </source>
</evidence>
<dbReference type="PANTHER" id="PTHR14453">
    <property type="entry name" value="PARP/ZINC FINGER CCCH TYPE DOMAIN CONTAINING PROTEIN"/>
    <property type="match status" value="1"/>
</dbReference>
<keyword evidence="4" id="KW-0520">NAD</keyword>
<dbReference type="InterPro" id="IPR052056">
    <property type="entry name" value="Mono-ARTD/PARP"/>
</dbReference>
<dbReference type="PANTHER" id="PTHR14453:SF94">
    <property type="entry name" value="PROTEIN MONO-ADP-RIBOSYLTRANSFERASE PARP10"/>
    <property type="match status" value="1"/>
</dbReference>
<dbReference type="PROSITE" id="PS51154">
    <property type="entry name" value="MACRO"/>
    <property type="match status" value="1"/>
</dbReference>
<name>A0ABY7FJE7_MYAAR</name>
<evidence type="ECO:0000313" key="9">
    <source>
        <dbReference type="Proteomes" id="UP001164746"/>
    </source>
</evidence>
<dbReference type="InterPro" id="IPR002589">
    <property type="entry name" value="Macro_dom"/>
</dbReference>
<accession>A0ABY7FJE7</accession>
<keyword evidence="2" id="KW-0328">Glycosyltransferase</keyword>
<keyword evidence="3" id="KW-0808">Transferase</keyword>
<keyword evidence="9" id="KW-1185">Reference proteome</keyword>
<keyword evidence="5" id="KW-0539">Nucleus</keyword>
<proteinExistence type="predicted"/>
<evidence type="ECO:0000256" key="5">
    <source>
        <dbReference type="ARBA" id="ARBA00023242"/>
    </source>
</evidence>
<dbReference type="Pfam" id="PF01661">
    <property type="entry name" value="Macro"/>
    <property type="match status" value="1"/>
</dbReference>
<dbReference type="InterPro" id="IPR043472">
    <property type="entry name" value="Macro_dom-like"/>
</dbReference>
<evidence type="ECO:0000256" key="4">
    <source>
        <dbReference type="ARBA" id="ARBA00023027"/>
    </source>
</evidence>